<dbReference type="AlphaFoldDB" id="A0A3G8YIX0"/>
<gene>
    <name evidence="3" type="ORF">EHF33_17550</name>
</gene>
<name>A0A3G8YIX0_9DEIO</name>
<evidence type="ECO:0000313" key="4">
    <source>
        <dbReference type="Proteomes" id="UP000276417"/>
    </source>
</evidence>
<accession>A0A3G8YIX0</accession>
<sequence length="113" mass="12206">MRFVRKPKPYTSGPLSGLNWGGLSSPRFQRRAQPHSTQPRLSPGKAGKPRPLSQPRPARASRTPAHWGQRSVTALAALGTVVVLLIGGSALYNQFNREAQFAAVATHLADLGR</sequence>
<protein>
    <submittedName>
        <fullName evidence="3">Uncharacterized protein</fullName>
    </submittedName>
</protein>
<feature type="transmembrane region" description="Helical" evidence="2">
    <location>
        <begin position="72"/>
        <end position="92"/>
    </location>
</feature>
<feature type="region of interest" description="Disordered" evidence="1">
    <location>
        <begin position="1"/>
        <end position="67"/>
    </location>
</feature>
<proteinExistence type="predicted"/>
<evidence type="ECO:0000256" key="1">
    <source>
        <dbReference type="SAM" id="MobiDB-lite"/>
    </source>
</evidence>
<keyword evidence="2" id="KW-0812">Transmembrane</keyword>
<dbReference type="RefSeq" id="WP_124874594.1">
    <property type="nucleotide sequence ID" value="NZ_CP034185.1"/>
</dbReference>
<dbReference type="EMBL" id="CP034185">
    <property type="protein sequence ID" value="AZI44700.1"/>
    <property type="molecule type" value="Genomic_DNA"/>
</dbReference>
<dbReference type="OrthoDB" id="70422at2"/>
<evidence type="ECO:0000313" key="3">
    <source>
        <dbReference type="EMBL" id="AZI44700.1"/>
    </source>
</evidence>
<keyword evidence="2" id="KW-0472">Membrane</keyword>
<reference evidence="3 4" key="1">
    <citation type="submission" date="2018-11" db="EMBL/GenBank/DDBJ databases">
        <title>Deinococcus shelandsis sp. nov., isolated from South Shetland Islands soil of Antarctica.</title>
        <authorList>
            <person name="Tian J."/>
        </authorList>
    </citation>
    <scope>NUCLEOTIDE SEQUENCE [LARGE SCALE GENOMIC DNA]</scope>
    <source>
        <strain evidence="3 4">S14-83T</strain>
        <plasmid evidence="3 4">unnamed1</plasmid>
    </source>
</reference>
<keyword evidence="2" id="KW-1133">Transmembrane helix</keyword>
<evidence type="ECO:0000256" key="2">
    <source>
        <dbReference type="SAM" id="Phobius"/>
    </source>
</evidence>
<dbReference type="Proteomes" id="UP000276417">
    <property type="component" value="Plasmid unnamed1"/>
</dbReference>
<organism evidence="3 4">
    <name type="scientific">Deinococcus psychrotolerans</name>
    <dbReference type="NCBI Taxonomy" id="2489213"/>
    <lineage>
        <taxon>Bacteria</taxon>
        <taxon>Thermotogati</taxon>
        <taxon>Deinococcota</taxon>
        <taxon>Deinococci</taxon>
        <taxon>Deinococcales</taxon>
        <taxon>Deinococcaceae</taxon>
        <taxon>Deinococcus</taxon>
    </lineage>
</organism>
<keyword evidence="4" id="KW-1185">Reference proteome</keyword>
<keyword evidence="3" id="KW-0614">Plasmid</keyword>
<geneLocation type="plasmid" evidence="3 4">
    <name>unnamed1</name>
</geneLocation>
<dbReference type="KEGG" id="dph:EHF33_17550"/>